<comment type="similarity">
    <text evidence="1">Belongs to the PPR family. P subfamily.</text>
</comment>
<keyword evidence="3" id="KW-1185">Reference proteome</keyword>
<dbReference type="Proteomes" id="UP001085076">
    <property type="component" value="Miscellaneous, Linkage group lg01"/>
</dbReference>
<reference evidence="2" key="1">
    <citation type="submission" date="2021-03" db="EMBL/GenBank/DDBJ databases">
        <authorList>
            <person name="Li Z."/>
            <person name="Yang C."/>
        </authorList>
    </citation>
    <scope>NUCLEOTIDE SEQUENCE</scope>
    <source>
        <strain evidence="2">Dzin_1.0</strain>
        <tissue evidence="2">Leaf</tissue>
    </source>
</reference>
<organism evidence="2 3">
    <name type="scientific">Dioscorea zingiberensis</name>
    <dbReference type="NCBI Taxonomy" id="325984"/>
    <lineage>
        <taxon>Eukaryota</taxon>
        <taxon>Viridiplantae</taxon>
        <taxon>Streptophyta</taxon>
        <taxon>Embryophyta</taxon>
        <taxon>Tracheophyta</taxon>
        <taxon>Spermatophyta</taxon>
        <taxon>Magnoliopsida</taxon>
        <taxon>Liliopsida</taxon>
        <taxon>Dioscoreales</taxon>
        <taxon>Dioscoreaceae</taxon>
        <taxon>Dioscorea</taxon>
    </lineage>
</organism>
<proteinExistence type="inferred from homology"/>
<dbReference type="OrthoDB" id="1146105at2759"/>
<dbReference type="PANTHER" id="PTHR45717:SF13">
    <property type="entry name" value="OS02G0796400 PROTEIN"/>
    <property type="match status" value="1"/>
</dbReference>
<evidence type="ECO:0000313" key="3">
    <source>
        <dbReference type="Proteomes" id="UP001085076"/>
    </source>
</evidence>
<dbReference type="EMBL" id="JAGGNH010000001">
    <property type="protein sequence ID" value="KAJ0984641.1"/>
    <property type="molecule type" value="Genomic_DNA"/>
</dbReference>
<dbReference type="AlphaFoldDB" id="A0A9D5D3T8"/>
<evidence type="ECO:0000256" key="1">
    <source>
        <dbReference type="ARBA" id="ARBA00007626"/>
    </source>
</evidence>
<dbReference type="GO" id="GO:0005739">
    <property type="term" value="C:mitochondrion"/>
    <property type="evidence" value="ECO:0007669"/>
    <property type="project" value="TreeGrafter"/>
</dbReference>
<reference evidence="2" key="2">
    <citation type="journal article" date="2022" name="Hortic Res">
        <title>The genome of Dioscorea zingiberensis sheds light on the biosynthesis, origin and evolution of the medicinally important diosgenin saponins.</title>
        <authorList>
            <person name="Li Y."/>
            <person name="Tan C."/>
            <person name="Li Z."/>
            <person name="Guo J."/>
            <person name="Li S."/>
            <person name="Chen X."/>
            <person name="Wang C."/>
            <person name="Dai X."/>
            <person name="Yang H."/>
            <person name="Song W."/>
            <person name="Hou L."/>
            <person name="Xu J."/>
            <person name="Tong Z."/>
            <person name="Xu A."/>
            <person name="Yuan X."/>
            <person name="Wang W."/>
            <person name="Yang Q."/>
            <person name="Chen L."/>
            <person name="Sun Z."/>
            <person name="Wang K."/>
            <person name="Pan B."/>
            <person name="Chen J."/>
            <person name="Bao Y."/>
            <person name="Liu F."/>
            <person name="Qi X."/>
            <person name="Gang D.R."/>
            <person name="Wen J."/>
            <person name="Li J."/>
        </authorList>
    </citation>
    <scope>NUCLEOTIDE SEQUENCE</scope>
    <source>
        <strain evidence="2">Dzin_1.0</strain>
    </source>
</reference>
<accession>A0A9D5D3T8</accession>
<gene>
    <name evidence="2" type="ORF">J5N97_002997</name>
</gene>
<comment type="caution">
    <text evidence="2">The sequence shown here is derived from an EMBL/GenBank/DDBJ whole genome shotgun (WGS) entry which is preliminary data.</text>
</comment>
<sequence length="201" mass="23493">MQIFTWMESLATFKITTLDHASRIDLITKVQSVAEAEMYFEKIPDSASRKAACFPLLHYYVKERDLEKAEALMAKLQSSGLLVNPHLFNEMMKLYMATGHVEKWQTQITKTWEILMEGWVRNKQMDKAVEAMKKGFSLLKLCEWMPAEEIVMAIMGYFEEQGRLEDAKKYVKVLQRVWRLMSLPVVQVIPKIAYTIWKCCP</sequence>
<name>A0A9D5D3T8_9LILI</name>
<dbReference type="PANTHER" id="PTHR45717">
    <property type="entry name" value="OS12G0527900 PROTEIN"/>
    <property type="match status" value="1"/>
</dbReference>
<dbReference type="InterPro" id="IPR011990">
    <property type="entry name" value="TPR-like_helical_dom_sf"/>
</dbReference>
<evidence type="ECO:0000313" key="2">
    <source>
        <dbReference type="EMBL" id="KAJ0984641.1"/>
    </source>
</evidence>
<protein>
    <recommendedName>
        <fullName evidence="4">Pentatricopeptide repeat-containing protein</fullName>
    </recommendedName>
</protein>
<evidence type="ECO:0008006" key="4">
    <source>
        <dbReference type="Google" id="ProtNLM"/>
    </source>
</evidence>
<dbReference type="Gene3D" id="1.25.40.10">
    <property type="entry name" value="Tetratricopeptide repeat domain"/>
    <property type="match status" value="1"/>
</dbReference>